<dbReference type="InterPro" id="IPR041522">
    <property type="entry name" value="CdaR_GGDEF"/>
</dbReference>
<evidence type="ECO:0000259" key="2">
    <source>
        <dbReference type="SMART" id="SM00065"/>
    </source>
</evidence>
<dbReference type="SMART" id="SM00065">
    <property type="entry name" value="GAF"/>
    <property type="match status" value="1"/>
</dbReference>
<organism evidence="3 4">
    <name type="scientific">Pseudonocardia petroleophila</name>
    <dbReference type="NCBI Taxonomy" id="37331"/>
    <lineage>
        <taxon>Bacteria</taxon>
        <taxon>Bacillati</taxon>
        <taxon>Actinomycetota</taxon>
        <taxon>Actinomycetes</taxon>
        <taxon>Pseudonocardiales</taxon>
        <taxon>Pseudonocardiaceae</taxon>
        <taxon>Pseudonocardia</taxon>
    </lineage>
</organism>
<dbReference type="Pfam" id="PF01590">
    <property type="entry name" value="GAF"/>
    <property type="match status" value="1"/>
</dbReference>
<evidence type="ECO:0000313" key="3">
    <source>
        <dbReference type="EMBL" id="QNG50565.1"/>
    </source>
</evidence>
<dbReference type="InterPro" id="IPR042070">
    <property type="entry name" value="PucR_C-HTH_sf"/>
</dbReference>
<protein>
    <submittedName>
        <fullName evidence="3">Helix-turn-helix domain-containing protein</fullName>
    </submittedName>
</protein>
<evidence type="ECO:0000256" key="1">
    <source>
        <dbReference type="ARBA" id="ARBA00006754"/>
    </source>
</evidence>
<reference evidence="3 4" key="1">
    <citation type="submission" date="2020-08" db="EMBL/GenBank/DDBJ databases">
        <authorList>
            <person name="Mo P."/>
        </authorList>
    </citation>
    <scope>NUCLEOTIDE SEQUENCE [LARGE SCALE GENOMIC DNA]</scope>
    <source>
        <strain evidence="3 4">CGMCC 4.1532</strain>
    </source>
</reference>
<dbReference type="RefSeq" id="WP_185717327.1">
    <property type="nucleotide sequence ID" value="NZ_BAAAWI010000001.1"/>
</dbReference>
<dbReference type="Gene3D" id="1.10.10.2840">
    <property type="entry name" value="PucR C-terminal helix-turn-helix domain"/>
    <property type="match status" value="1"/>
</dbReference>
<dbReference type="Pfam" id="PF13556">
    <property type="entry name" value="HTH_30"/>
    <property type="match status" value="1"/>
</dbReference>
<dbReference type="Pfam" id="PF17853">
    <property type="entry name" value="GGDEF_2"/>
    <property type="match status" value="1"/>
</dbReference>
<dbReference type="PANTHER" id="PTHR33744">
    <property type="entry name" value="CARBOHYDRATE DIACID REGULATOR"/>
    <property type="match status" value="1"/>
</dbReference>
<gene>
    <name evidence="3" type="ORF">H6H00_20325</name>
</gene>
<evidence type="ECO:0000313" key="4">
    <source>
        <dbReference type="Proteomes" id="UP000515728"/>
    </source>
</evidence>
<keyword evidence="4" id="KW-1185">Reference proteome</keyword>
<dbReference type="KEGG" id="ppel:H6H00_20325"/>
<proteinExistence type="inferred from homology"/>
<sequence>MGTPEAPSTLRSWMSAVGEISRAVNAAEPLDGVLARVAEQACVLIGFDQCAVMLAEPDGTHLRVAGSSGLSRDYVALVSDTGSLLIHPAGPQLDSPAAEAFRAGRTVTVSDVGSAPRYGRLTHLAPKQGYRSLIAAPLHAPGAGTLGVVVAYSTAARGFGAAEVELVELLADQAALACEAARLRTGQQDVIVALSRTNAELERSRAVTEWAEQQHRALMRLVLDEVGLAGLVTALADALGASVTVEDRHGRVLARAPVSGYRPPPDAAARRRRPVRGALDALDRRNEVVEVGVDRSGRPGASAVGHPVGRAHGVWVAPVVVGRELAARLWVTNPRASPAPVERRVIERFALVVALEVLKQQNLVDVEERLSGDLVGDLLHPGGPQHPQGVLDRAAALGHDLARPHVVVVLALDPPGPASRVTEIVRAAARQTAPPLIGYHEDVHVLLFPDGPGLDDVLRGALAQIELVLPERTATVAIGPIADGPADHGPAYRVARGAVRLRRSARPGGVVDVRDLGLAAFLLEEGAPDTLRRFARNLLRPVVAHDDLRGGDLLPTLRAWLSAGCSTSATARELVVHPNTVGYRIASIEKLTGRSLRRSDTRLDLQLALTVRDIVQAGEP</sequence>
<dbReference type="EMBL" id="CP060131">
    <property type="protein sequence ID" value="QNG50565.1"/>
    <property type="molecule type" value="Genomic_DNA"/>
</dbReference>
<accession>A0A7G7MCQ4</accession>
<feature type="domain" description="GAF" evidence="2">
    <location>
        <begin position="29"/>
        <end position="188"/>
    </location>
</feature>
<dbReference type="AlphaFoldDB" id="A0A7G7MCQ4"/>
<dbReference type="Proteomes" id="UP000515728">
    <property type="component" value="Chromosome"/>
</dbReference>
<dbReference type="InterPro" id="IPR025736">
    <property type="entry name" value="PucR_C-HTH_dom"/>
</dbReference>
<dbReference type="Gene3D" id="3.30.450.40">
    <property type="match status" value="1"/>
</dbReference>
<dbReference type="PANTHER" id="PTHR33744:SF1">
    <property type="entry name" value="DNA-BINDING TRANSCRIPTIONAL ACTIVATOR ADER"/>
    <property type="match status" value="1"/>
</dbReference>
<dbReference type="SUPFAM" id="SSF55781">
    <property type="entry name" value="GAF domain-like"/>
    <property type="match status" value="1"/>
</dbReference>
<dbReference type="InterPro" id="IPR029016">
    <property type="entry name" value="GAF-like_dom_sf"/>
</dbReference>
<comment type="similarity">
    <text evidence="1">Belongs to the CdaR family.</text>
</comment>
<dbReference type="InterPro" id="IPR003018">
    <property type="entry name" value="GAF"/>
</dbReference>
<name>A0A7G7MCQ4_9PSEU</name>
<dbReference type="InterPro" id="IPR051448">
    <property type="entry name" value="CdaR-like_regulators"/>
</dbReference>